<dbReference type="EMBL" id="MRCC01000016">
    <property type="protein sequence ID" value="OKH23421.1"/>
    <property type="molecule type" value="Genomic_DNA"/>
</dbReference>
<dbReference type="NCBIfam" id="NF033545">
    <property type="entry name" value="transpos_IS630"/>
    <property type="match status" value="1"/>
</dbReference>
<name>A0A1U7HIN8_9CHRO</name>
<protein>
    <submittedName>
        <fullName evidence="2">DDE endonuclease</fullName>
    </submittedName>
</protein>
<feature type="domain" description="Tc1-like transposase DDE" evidence="1">
    <location>
        <begin position="24"/>
        <end position="174"/>
    </location>
</feature>
<dbReference type="GO" id="GO:0003676">
    <property type="term" value="F:nucleic acid binding"/>
    <property type="evidence" value="ECO:0007669"/>
    <property type="project" value="InterPro"/>
</dbReference>
<dbReference type="Pfam" id="PF13358">
    <property type="entry name" value="DDE_3"/>
    <property type="match status" value="1"/>
</dbReference>
<dbReference type="Gene3D" id="3.30.420.10">
    <property type="entry name" value="Ribonuclease H-like superfamily/Ribonuclease H"/>
    <property type="match status" value="1"/>
</dbReference>
<keyword evidence="3" id="KW-1185">Reference proteome</keyword>
<sequence>MEKQHKQADLELLQQAAREGHLKLKYLDESGFDCWSPVSYSWCLVGTQKRQEQTARHGRRVNIIGVWEPDCRFTYGLSVGSITSATYIRFIDEQAKQAQRLFQRTGKITVIAQDNARIHTSLAVQQRIAVWQQKGLYLFYLPRYSSELNPIEGEWHQIKAHQIRGRMFEDEYDLAMAVIASVQSRGEITGCRVKRFGFKSKKSRKQTSRSSV</sequence>
<reference evidence="2 3" key="1">
    <citation type="submission" date="2016-11" db="EMBL/GenBank/DDBJ databases">
        <title>Draft Genome Sequences of Nine Cyanobacterial Strains from Diverse Habitats.</title>
        <authorList>
            <person name="Zhu T."/>
            <person name="Hou S."/>
            <person name="Lu X."/>
            <person name="Hess W.R."/>
        </authorList>
    </citation>
    <scope>NUCLEOTIDE SEQUENCE [LARGE SCALE GENOMIC DNA]</scope>
    <source>
        <strain evidence="2 3">5.2 s.c.1</strain>
    </source>
</reference>
<evidence type="ECO:0000259" key="1">
    <source>
        <dbReference type="Pfam" id="PF13358"/>
    </source>
</evidence>
<keyword evidence="2" id="KW-0255">Endonuclease</keyword>
<dbReference type="InterPro" id="IPR038717">
    <property type="entry name" value="Tc1-like_DDE_dom"/>
</dbReference>
<gene>
    <name evidence="2" type="ORF">NIES1031_18130</name>
</gene>
<dbReference type="AlphaFoldDB" id="A0A1U7HIN8"/>
<dbReference type="GO" id="GO:0004519">
    <property type="term" value="F:endonuclease activity"/>
    <property type="evidence" value="ECO:0007669"/>
    <property type="project" value="UniProtKB-KW"/>
</dbReference>
<keyword evidence="2" id="KW-0540">Nuclease</keyword>
<organism evidence="2 3">
    <name type="scientific">Chroogloeocystis siderophila 5.2 s.c.1</name>
    <dbReference type="NCBI Taxonomy" id="247279"/>
    <lineage>
        <taxon>Bacteria</taxon>
        <taxon>Bacillati</taxon>
        <taxon>Cyanobacteriota</taxon>
        <taxon>Cyanophyceae</taxon>
        <taxon>Oscillatoriophycideae</taxon>
        <taxon>Chroococcales</taxon>
        <taxon>Chroococcaceae</taxon>
        <taxon>Chroogloeocystis</taxon>
    </lineage>
</organism>
<evidence type="ECO:0000313" key="2">
    <source>
        <dbReference type="EMBL" id="OKH23421.1"/>
    </source>
</evidence>
<dbReference type="STRING" id="247279.NIES1031_18130"/>
<accession>A0A1U7HIN8</accession>
<dbReference type="InterPro" id="IPR036397">
    <property type="entry name" value="RNaseH_sf"/>
</dbReference>
<dbReference type="Proteomes" id="UP000185984">
    <property type="component" value="Unassembled WGS sequence"/>
</dbReference>
<evidence type="ECO:0000313" key="3">
    <source>
        <dbReference type="Proteomes" id="UP000185984"/>
    </source>
</evidence>
<comment type="caution">
    <text evidence="2">The sequence shown here is derived from an EMBL/GenBank/DDBJ whole genome shotgun (WGS) entry which is preliminary data.</text>
</comment>
<proteinExistence type="predicted"/>
<dbReference type="InterPro" id="IPR047655">
    <property type="entry name" value="Transpos_IS630-like"/>
</dbReference>
<keyword evidence="2" id="KW-0378">Hydrolase</keyword>